<gene>
    <name evidence="2" type="ORF">D0T11_19555</name>
</gene>
<name>A0A418QLS6_9BACT</name>
<sequence length="323" mass="36271">MRLSTLILTAGLLTGLATPAARAQTFTDPGSYNNFIVNEQRTMLRKNLRYISKAAHSDNEKKVEARRLDVVKQNEVSLKALAKLPAFEGDKDFKENATEAFYQMLKVYSVDYKQIDMLAATRTATVENMERYFQLQEVADAKLKMVNDSVNAAQNRFARRHGMTLSKSAEDDKLEQYLVQVNEVNAYQHQVFLAQFRIEKPSARLTDAISAQDAAAFEAARAALQTDARTALAALATIPAFRSKDGQYRDAARNLVKFYDGMCADQFVKMTDLLTRKDKLTAADVKLFNGLINQYNTQNQKLVAAYNQAGNNFQAAYVPVFND</sequence>
<evidence type="ECO:0000313" key="2">
    <source>
        <dbReference type="EMBL" id="RIY06039.1"/>
    </source>
</evidence>
<keyword evidence="1" id="KW-0732">Signal</keyword>
<feature type="signal peptide" evidence="1">
    <location>
        <begin position="1"/>
        <end position="23"/>
    </location>
</feature>
<reference evidence="2 3" key="1">
    <citation type="submission" date="2019-01" db="EMBL/GenBank/DDBJ databases">
        <title>Hymenobacter humicola sp. nov., isolated from soils in Antarctica.</title>
        <authorList>
            <person name="Sedlacek I."/>
            <person name="Holochova P."/>
            <person name="Kralova S."/>
            <person name="Pantucek R."/>
            <person name="Stankova E."/>
            <person name="Vrbovska V."/>
            <person name="Kristofova L."/>
            <person name="Svec P."/>
            <person name="Busse H.-J."/>
        </authorList>
    </citation>
    <scope>NUCLEOTIDE SEQUENCE [LARGE SCALE GENOMIC DNA]</scope>
    <source>
        <strain evidence="2 3">CCM 8852</strain>
    </source>
</reference>
<proteinExistence type="predicted"/>
<dbReference type="EMBL" id="QYCN01000045">
    <property type="protein sequence ID" value="RIY06039.1"/>
    <property type="molecule type" value="Genomic_DNA"/>
</dbReference>
<evidence type="ECO:0000313" key="3">
    <source>
        <dbReference type="Proteomes" id="UP000284250"/>
    </source>
</evidence>
<evidence type="ECO:0008006" key="4">
    <source>
        <dbReference type="Google" id="ProtNLM"/>
    </source>
</evidence>
<comment type="caution">
    <text evidence="2">The sequence shown here is derived from an EMBL/GenBank/DDBJ whole genome shotgun (WGS) entry which is preliminary data.</text>
</comment>
<organism evidence="2 3">
    <name type="scientific">Hymenobacter rubripertinctus</name>
    <dbReference type="NCBI Taxonomy" id="2029981"/>
    <lineage>
        <taxon>Bacteria</taxon>
        <taxon>Pseudomonadati</taxon>
        <taxon>Bacteroidota</taxon>
        <taxon>Cytophagia</taxon>
        <taxon>Cytophagales</taxon>
        <taxon>Hymenobacteraceae</taxon>
        <taxon>Hymenobacter</taxon>
    </lineage>
</organism>
<feature type="chain" id="PRO_5019525778" description="DUF3829 domain-containing protein" evidence="1">
    <location>
        <begin position="24"/>
        <end position="323"/>
    </location>
</feature>
<protein>
    <recommendedName>
        <fullName evidence="4">DUF3829 domain-containing protein</fullName>
    </recommendedName>
</protein>
<evidence type="ECO:0000256" key="1">
    <source>
        <dbReference type="SAM" id="SignalP"/>
    </source>
</evidence>
<keyword evidence="3" id="KW-1185">Reference proteome</keyword>
<dbReference type="Proteomes" id="UP000284250">
    <property type="component" value="Unassembled WGS sequence"/>
</dbReference>
<dbReference type="AlphaFoldDB" id="A0A418QLS6"/>
<dbReference type="RefSeq" id="WP_119657503.1">
    <property type="nucleotide sequence ID" value="NZ_JBHUOI010000029.1"/>
</dbReference>
<dbReference type="OrthoDB" id="870356at2"/>
<accession>A0A418QLS6</accession>